<evidence type="ECO:0000313" key="2">
    <source>
        <dbReference type="EMBL" id="WNZ27911.1"/>
    </source>
</evidence>
<dbReference type="EMBL" id="CP053587">
    <property type="protein sequence ID" value="WNZ27911.1"/>
    <property type="molecule type" value="Genomic_DNA"/>
</dbReference>
<accession>A0AA96WRC9</accession>
<dbReference type="RefSeq" id="WP_316436447.1">
    <property type="nucleotide sequence ID" value="NZ_CP053587.1"/>
</dbReference>
<reference evidence="2" key="1">
    <citation type="submission" date="2020-05" db="EMBL/GenBank/DDBJ databases">
        <authorList>
            <person name="Zhu T."/>
            <person name="Keshari N."/>
            <person name="Lu X."/>
        </authorList>
    </citation>
    <scope>NUCLEOTIDE SEQUENCE</scope>
    <source>
        <strain evidence="2">NK1-12</strain>
    </source>
</reference>
<dbReference type="EMBL" id="CP053587">
    <property type="protein sequence ID" value="WNZ26877.1"/>
    <property type="molecule type" value="Genomic_DNA"/>
</dbReference>
<proteinExistence type="predicted"/>
<dbReference type="PANTHER" id="PTHR34235">
    <property type="entry name" value="SLR1203 PROTEIN-RELATED"/>
    <property type="match status" value="1"/>
</dbReference>
<dbReference type="InterPro" id="IPR002636">
    <property type="entry name" value="DUF29"/>
</dbReference>
<dbReference type="PANTHER" id="PTHR34235:SF4">
    <property type="entry name" value="SLR0291 PROTEIN"/>
    <property type="match status" value="1"/>
</dbReference>
<sequence>MLSLYETDFYAWTQEQVTLLKTQQWQQLDTPNLIEELETLGRKERQELRNRLAVLLGHLLKWQFQSEHRSNSWLGTIREQRIQIKLLLQDSPSLRPYLEQGFADAYQLGLAIAIQETQLSEQVFPELCPYTLEQTLNPEFWPEPDSASNPFNG</sequence>
<name>A0AA96WRC9_9CYAN</name>
<dbReference type="Gene3D" id="1.20.1220.20">
    <property type="entry name" value="Uncharcterised protein PF01724"/>
    <property type="match status" value="1"/>
</dbReference>
<protein>
    <submittedName>
        <fullName evidence="2">DUF29 domain-containing protein</fullName>
    </submittedName>
</protein>
<organism evidence="2">
    <name type="scientific">Leptolyngbya sp. NK1-12</name>
    <dbReference type="NCBI Taxonomy" id="2547451"/>
    <lineage>
        <taxon>Bacteria</taxon>
        <taxon>Bacillati</taxon>
        <taxon>Cyanobacteriota</taxon>
        <taxon>Cyanophyceae</taxon>
        <taxon>Leptolyngbyales</taxon>
        <taxon>Leptolyngbyaceae</taxon>
        <taxon>Leptolyngbya group</taxon>
        <taxon>Leptolyngbya</taxon>
    </lineage>
</organism>
<evidence type="ECO:0000313" key="1">
    <source>
        <dbReference type="EMBL" id="WNZ26877.1"/>
    </source>
</evidence>
<gene>
    <name evidence="1" type="ORF">HJG54_28520</name>
    <name evidence="2" type="ORF">HJG54_34395</name>
</gene>
<dbReference type="Pfam" id="PF01724">
    <property type="entry name" value="DUF29"/>
    <property type="match status" value="1"/>
</dbReference>
<dbReference type="AlphaFoldDB" id="A0AA96WRC9"/>